<gene>
    <name evidence="2" type="ORF">PEVE_00043147</name>
</gene>
<evidence type="ECO:0000313" key="2">
    <source>
        <dbReference type="EMBL" id="CAH3144285.1"/>
    </source>
</evidence>
<feature type="region of interest" description="Disordered" evidence="1">
    <location>
        <begin position="57"/>
        <end position="85"/>
    </location>
</feature>
<evidence type="ECO:0000256" key="1">
    <source>
        <dbReference type="SAM" id="MobiDB-lite"/>
    </source>
</evidence>
<sequence>SDLRCNKLKTVSADLLEGPGYKLSTFGGGLDEFFIQSSDISLCADLSLQSLFRDALHEKQKDREKEKIGEGPARLNEKKSDGEQEREIRSHFLLVEQHEFVAACSKFCNPPDCSAVCVMG</sequence>
<feature type="non-terminal residue" evidence="2">
    <location>
        <position position="120"/>
    </location>
</feature>
<accession>A0ABN8PJA9</accession>
<comment type="caution">
    <text evidence="2">The sequence shown here is derived from an EMBL/GenBank/DDBJ whole genome shotgun (WGS) entry which is preliminary data.</text>
</comment>
<feature type="non-terminal residue" evidence="2">
    <location>
        <position position="1"/>
    </location>
</feature>
<evidence type="ECO:0000313" key="3">
    <source>
        <dbReference type="Proteomes" id="UP001159427"/>
    </source>
</evidence>
<dbReference type="EMBL" id="CALNXI010000870">
    <property type="protein sequence ID" value="CAH3144285.1"/>
    <property type="molecule type" value="Genomic_DNA"/>
</dbReference>
<keyword evidence="3" id="KW-1185">Reference proteome</keyword>
<dbReference type="Proteomes" id="UP001159427">
    <property type="component" value="Unassembled WGS sequence"/>
</dbReference>
<reference evidence="2 3" key="1">
    <citation type="submission" date="2022-05" db="EMBL/GenBank/DDBJ databases">
        <authorList>
            <consortium name="Genoscope - CEA"/>
            <person name="William W."/>
        </authorList>
    </citation>
    <scope>NUCLEOTIDE SEQUENCE [LARGE SCALE GENOMIC DNA]</scope>
</reference>
<organism evidence="2 3">
    <name type="scientific">Porites evermanni</name>
    <dbReference type="NCBI Taxonomy" id="104178"/>
    <lineage>
        <taxon>Eukaryota</taxon>
        <taxon>Metazoa</taxon>
        <taxon>Cnidaria</taxon>
        <taxon>Anthozoa</taxon>
        <taxon>Hexacorallia</taxon>
        <taxon>Scleractinia</taxon>
        <taxon>Fungiina</taxon>
        <taxon>Poritidae</taxon>
        <taxon>Porites</taxon>
    </lineage>
</organism>
<name>A0ABN8PJA9_9CNID</name>
<protein>
    <submittedName>
        <fullName evidence="2">Uncharacterized protein</fullName>
    </submittedName>
</protein>
<proteinExistence type="predicted"/>